<dbReference type="GO" id="GO:0030424">
    <property type="term" value="C:axon"/>
    <property type="evidence" value="ECO:0007669"/>
    <property type="project" value="TreeGrafter"/>
</dbReference>
<evidence type="ECO:0000313" key="3">
    <source>
        <dbReference type="Proteomes" id="UP000053660"/>
    </source>
</evidence>
<keyword evidence="3" id="KW-1185">Reference proteome</keyword>
<protein>
    <recommendedName>
        <fullName evidence="1">Protein UNC80 C-terminal domain-containing protein</fullName>
    </recommendedName>
</protein>
<dbReference type="Pfam" id="PF20262">
    <property type="entry name" value="UNC80_C"/>
    <property type="match status" value="1"/>
</dbReference>
<dbReference type="OrthoDB" id="6258360at2759"/>
<evidence type="ECO:0000313" key="2">
    <source>
        <dbReference type="EMBL" id="KHJ83047.1"/>
    </source>
</evidence>
<dbReference type="PANTHER" id="PTHR31781:SF1">
    <property type="entry name" value="PROTEIN UNC-80 HOMOLOG"/>
    <property type="match status" value="1"/>
</dbReference>
<dbReference type="AlphaFoldDB" id="A0A0B1SHQ8"/>
<evidence type="ECO:0000259" key="1">
    <source>
        <dbReference type="Pfam" id="PF20262"/>
    </source>
</evidence>
<proteinExistence type="predicted"/>
<feature type="domain" description="Protein UNC80 C-terminal" evidence="1">
    <location>
        <begin position="2"/>
        <end position="105"/>
    </location>
</feature>
<dbReference type="GO" id="GO:0034703">
    <property type="term" value="C:cation channel complex"/>
    <property type="evidence" value="ECO:0007669"/>
    <property type="project" value="TreeGrafter"/>
</dbReference>
<dbReference type="GO" id="GO:0005261">
    <property type="term" value="F:monoatomic cation channel activity"/>
    <property type="evidence" value="ECO:0007669"/>
    <property type="project" value="TreeGrafter"/>
</dbReference>
<feature type="non-terminal residue" evidence="2">
    <location>
        <position position="105"/>
    </location>
</feature>
<sequence>MRQTAFAQRFIEVGKVLLTHNILKHSPQHVIAQRIFFLHDELTHLPSFPRKSLETCFGMYHGDMGEQLKAMEAVHKFTWANLMSDMFEKMENAFMFADLHLFINV</sequence>
<name>A0A0B1SHQ8_OESDE</name>
<dbReference type="Proteomes" id="UP000053660">
    <property type="component" value="Unassembled WGS sequence"/>
</dbReference>
<dbReference type="PANTHER" id="PTHR31781">
    <property type="entry name" value="UNC80"/>
    <property type="match status" value="1"/>
</dbReference>
<dbReference type="GO" id="GO:0055080">
    <property type="term" value="P:monoatomic cation homeostasis"/>
    <property type="evidence" value="ECO:0007669"/>
    <property type="project" value="TreeGrafter"/>
</dbReference>
<gene>
    <name evidence="2" type="ORF">OESDEN_17257</name>
</gene>
<accession>A0A0B1SHQ8</accession>
<organism evidence="2 3">
    <name type="scientific">Oesophagostomum dentatum</name>
    <name type="common">Nodular worm</name>
    <dbReference type="NCBI Taxonomy" id="61180"/>
    <lineage>
        <taxon>Eukaryota</taxon>
        <taxon>Metazoa</taxon>
        <taxon>Ecdysozoa</taxon>
        <taxon>Nematoda</taxon>
        <taxon>Chromadorea</taxon>
        <taxon>Rhabditida</taxon>
        <taxon>Rhabditina</taxon>
        <taxon>Rhabditomorpha</taxon>
        <taxon>Strongyloidea</taxon>
        <taxon>Strongylidae</taxon>
        <taxon>Oesophagostomum</taxon>
    </lineage>
</organism>
<dbReference type="InterPro" id="IPR046460">
    <property type="entry name" value="UNC80_C"/>
</dbReference>
<dbReference type="EMBL" id="KN575493">
    <property type="protein sequence ID" value="KHJ83047.1"/>
    <property type="molecule type" value="Genomic_DNA"/>
</dbReference>
<reference evidence="2 3" key="1">
    <citation type="submission" date="2014-03" db="EMBL/GenBank/DDBJ databases">
        <title>Draft genome of the hookworm Oesophagostomum dentatum.</title>
        <authorList>
            <person name="Mitreva M."/>
        </authorList>
    </citation>
    <scope>NUCLEOTIDE SEQUENCE [LARGE SCALE GENOMIC DNA]</scope>
    <source>
        <strain evidence="2 3">OD-Hann</strain>
    </source>
</reference>